<protein>
    <submittedName>
        <fullName evidence="7">HMG box transcription factor</fullName>
    </submittedName>
</protein>
<evidence type="ECO:0000256" key="2">
    <source>
        <dbReference type="ARBA" id="ARBA00022884"/>
    </source>
</evidence>
<evidence type="ECO:0000256" key="4">
    <source>
        <dbReference type="PROSITE-ProRule" id="PRU00176"/>
    </source>
</evidence>
<organism evidence="7 8">
    <name type="scientific">Lithospermum erythrorhizon</name>
    <name type="common">Purple gromwell</name>
    <name type="synonym">Lithospermum officinale var. erythrorhizon</name>
    <dbReference type="NCBI Taxonomy" id="34254"/>
    <lineage>
        <taxon>Eukaryota</taxon>
        <taxon>Viridiplantae</taxon>
        <taxon>Streptophyta</taxon>
        <taxon>Embryophyta</taxon>
        <taxon>Tracheophyta</taxon>
        <taxon>Spermatophyta</taxon>
        <taxon>Magnoliopsida</taxon>
        <taxon>eudicotyledons</taxon>
        <taxon>Gunneridae</taxon>
        <taxon>Pentapetalae</taxon>
        <taxon>asterids</taxon>
        <taxon>lamiids</taxon>
        <taxon>Boraginales</taxon>
        <taxon>Boraginaceae</taxon>
        <taxon>Boraginoideae</taxon>
        <taxon>Lithospermeae</taxon>
        <taxon>Lithospermum</taxon>
    </lineage>
</organism>
<keyword evidence="8" id="KW-1185">Reference proteome</keyword>
<feature type="compositionally biased region" description="Basic and acidic residues" evidence="5">
    <location>
        <begin position="329"/>
        <end position="343"/>
    </location>
</feature>
<evidence type="ECO:0000313" key="7">
    <source>
        <dbReference type="EMBL" id="GAA0140854.1"/>
    </source>
</evidence>
<sequence length="647" mass="71364">MNSMRIYIGGLGETVTRNDITKTFSAPNLGTVINVDLVRTKGRSFAYLDFIPSSHKGLAKLFSTYNGCKWKGGSLRLEKAKEHYLQQLRREWEEDSEVASTFHKEDGDAIEDALHTVKSKKLPDLDKMQLNIFFPRLRKVKAVPFKGTGKHKYSFQRVEPRVLPVHFCDCEEHSGAQDVDKAHERHDGTKIKEDSYVDTKIQEDSYDDYDNENGEINEQELTMMSSVMNKLFEREIFSEANRKCGSSTMKLKNVDAIGDLAAAEDQPDQMSDEDGLIINIVGGSKNNASWLGNNLATSNQDLPSKELHNSKSRLQNLQTSKQKTSVPVGEKRKQLKGDEKRTVSDVAGRKIRKIMPSDKDEKANLSHSKGTQTSDISVSKKLSDGCENSAKPQTNVAETINHEPGQLQRSEQRGLSTKVDSSTFEVSRSAPSGSPGIDLQSGSDILGTRHTPGEEDNTSSSVQIIKPKVSAEGSSGSGKLIADKTTRGPSWFQKSSWTQLVKGTESSSFSISHILPQTNFDKQVIQQPTVIDFSSPNQTTRVALPQGQSKTVLLGAHENLVVNTFANNVGNFGDLQADPEKNPIDGHVNEASTLSASNRHPLAAKQARTDEDETFSFVRTAASMKEFAKLKASLSASLKKNGDKKDR</sequence>
<dbReference type="Proteomes" id="UP001454036">
    <property type="component" value="Unassembled WGS sequence"/>
</dbReference>
<evidence type="ECO:0000259" key="6">
    <source>
        <dbReference type="PROSITE" id="PS50102"/>
    </source>
</evidence>
<comment type="caution">
    <text evidence="7">The sequence shown here is derived from an EMBL/GenBank/DDBJ whole genome shotgun (WGS) entry which is preliminary data.</text>
</comment>
<feature type="compositionally biased region" description="Basic and acidic residues" evidence="5">
    <location>
        <begin position="355"/>
        <end position="364"/>
    </location>
</feature>
<dbReference type="InterPro" id="IPR034138">
    <property type="entry name" value="NOP8_RRM"/>
</dbReference>
<evidence type="ECO:0000313" key="8">
    <source>
        <dbReference type="Proteomes" id="UP001454036"/>
    </source>
</evidence>
<dbReference type="EMBL" id="BAABME010000224">
    <property type="protein sequence ID" value="GAA0140854.1"/>
    <property type="molecule type" value="Genomic_DNA"/>
</dbReference>
<dbReference type="Gene3D" id="3.30.70.330">
    <property type="match status" value="1"/>
</dbReference>
<proteinExistence type="predicted"/>
<accession>A0AAV3NNS1</accession>
<feature type="compositionally biased region" description="Polar residues" evidence="5">
    <location>
        <begin position="407"/>
        <end position="432"/>
    </location>
</feature>
<dbReference type="SUPFAM" id="SSF54928">
    <property type="entry name" value="RNA-binding domain, RBD"/>
    <property type="match status" value="1"/>
</dbReference>
<dbReference type="AlphaFoldDB" id="A0AAV3NNS1"/>
<reference evidence="7 8" key="1">
    <citation type="submission" date="2024-01" db="EMBL/GenBank/DDBJ databases">
        <title>The complete chloroplast genome sequence of Lithospermum erythrorhizon: insights into the phylogenetic relationship among Boraginaceae species and the maternal lineages of purple gromwells.</title>
        <authorList>
            <person name="Okada T."/>
            <person name="Watanabe K."/>
        </authorList>
    </citation>
    <scope>NUCLEOTIDE SEQUENCE [LARGE SCALE GENOMIC DNA]</scope>
</reference>
<dbReference type="InterPro" id="IPR035979">
    <property type="entry name" value="RBD_domain_sf"/>
</dbReference>
<dbReference type="SMART" id="SM00360">
    <property type="entry name" value="RRM"/>
    <property type="match status" value="1"/>
</dbReference>
<keyword evidence="2 4" id="KW-0694">RNA-binding</keyword>
<feature type="compositionally biased region" description="Polar residues" evidence="5">
    <location>
        <begin position="365"/>
        <end position="377"/>
    </location>
</feature>
<dbReference type="PANTHER" id="PTHR23099">
    <property type="entry name" value="TRANSCRIPTIONAL REGULATOR"/>
    <property type="match status" value="1"/>
</dbReference>
<dbReference type="InterPro" id="IPR000504">
    <property type="entry name" value="RRM_dom"/>
</dbReference>
<comment type="subcellular location">
    <subcellularLocation>
        <location evidence="1">Nucleus</location>
        <location evidence="1">Nucleolus</location>
    </subcellularLocation>
</comment>
<evidence type="ECO:0000256" key="5">
    <source>
        <dbReference type="SAM" id="MobiDB-lite"/>
    </source>
</evidence>
<dbReference type="GO" id="GO:0003723">
    <property type="term" value="F:RNA binding"/>
    <property type="evidence" value="ECO:0007669"/>
    <property type="project" value="UniProtKB-UniRule"/>
</dbReference>
<evidence type="ECO:0000256" key="1">
    <source>
        <dbReference type="ARBA" id="ARBA00004604"/>
    </source>
</evidence>
<dbReference type="PANTHER" id="PTHR23099:SF0">
    <property type="entry name" value="GERM CELL NUCLEAR ACIDIC PROTEIN"/>
    <property type="match status" value="1"/>
</dbReference>
<feature type="region of interest" description="Disordered" evidence="5">
    <location>
        <begin position="314"/>
        <end position="461"/>
    </location>
</feature>
<keyword evidence="3" id="KW-0539">Nucleus</keyword>
<evidence type="ECO:0000256" key="3">
    <source>
        <dbReference type="ARBA" id="ARBA00023242"/>
    </source>
</evidence>
<feature type="compositionally biased region" description="Polar residues" evidence="5">
    <location>
        <begin position="314"/>
        <end position="325"/>
    </location>
</feature>
<feature type="domain" description="RRM" evidence="6">
    <location>
        <begin position="4"/>
        <end position="82"/>
    </location>
</feature>
<dbReference type="InterPro" id="IPR012677">
    <property type="entry name" value="Nucleotide-bd_a/b_plait_sf"/>
</dbReference>
<dbReference type="CDD" id="cd12226">
    <property type="entry name" value="RRM_NOL8"/>
    <property type="match status" value="1"/>
</dbReference>
<gene>
    <name evidence="7" type="ORF">LIER_02126</name>
</gene>
<dbReference type="GO" id="GO:0005730">
    <property type="term" value="C:nucleolus"/>
    <property type="evidence" value="ECO:0007669"/>
    <property type="project" value="UniProtKB-SubCell"/>
</dbReference>
<dbReference type="PROSITE" id="PS50102">
    <property type="entry name" value="RRM"/>
    <property type="match status" value="1"/>
</dbReference>
<name>A0AAV3NNS1_LITER</name>